<feature type="compositionally biased region" description="Low complexity" evidence="1">
    <location>
        <begin position="246"/>
        <end position="269"/>
    </location>
</feature>
<name>A0A2R6NSV1_9APHY</name>
<proteinExistence type="predicted"/>
<evidence type="ECO:0000313" key="3">
    <source>
        <dbReference type="Proteomes" id="UP000186601"/>
    </source>
</evidence>
<gene>
    <name evidence="2" type="ORF">PHLCEN_2v8734</name>
</gene>
<feature type="compositionally biased region" description="Basic and acidic residues" evidence="1">
    <location>
        <begin position="226"/>
        <end position="235"/>
    </location>
</feature>
<evidence type="ECO:0008006" key="4">
    <source>
        <dbReference type="Google" id="ProtNLM"/>
    </source>
</evidence>
<dbReference type="EMBL" id="MLYV02000867">
    <property type="protein sequence ID" value="PSR76018.1"/>
    <property type="molecule type" value="Genomic_DNA"/>
</dbReference>
<evidence type="ECO:0000256" key="1">
    <source>
        <dbReference type="SAM" id="MobiDB-lite"/>
    </source>
</evidence>
<dbReference type="OrthoDB" id="301415at2759"/>
<evidence type="ECO:0000313" key="2">
    <source>
        <dbReference type="EMBL" id="PSR76018.1"/>
    </source>
</evidence>
<organism evidence="2 3">
    <name type="scientific">Hermanssonia centrifuga</name>
    <dbReference type="NCBI Taxonomy" id="98765"/>
    <lineage>
        <taxon>Eukaryota</taxon>
        <taxon>Fungi</taxon>
        <taxon>Dikarya</taxon>
        <taxon>Basidiomycota</taxon>
        <taxon>Agaricomycotina</taxon>
        <taxon>Agaricomycetes</taxon>
        <taxon>Polyporales</taxon>
        <taxon>Meruliaceae</taxon>
        <taxon>Hermanssonia</taxon>
    </lineage>
</organism>
<reference evidence="2 3" key="1">
    <citation type="submission" date="2018-02" db="EMBL/GenBank/DDBJ databases">
        <title>Genome sequence of the basidiomycete white-rot fungus Phlebia centrifuga.</title>
        <authorList>
            <person name="Granchi Z."/>
            <person name="Peng M."/>
            <person name="de Vries R.P."/>
            <person name="Hilden K."/>
            <person name="Makela M.R."/>
            <person name="Grigoriev I."/>
            <person name="Riley R."/>
        </authorList>
    </citation>
    <scope>NUCLEOTIDE SEQUENCE [LARGE SCALE GENOMIC DNA]</scope>
    <source>
        <strain evidence="2 3">FBCC195</strain>
    </source>
</reference>
<accession>A0A2R6NSV1</accession>
<sequence>MSQNPPRQHVVHGGIAAMLTGKDEPQELFCERKACAHNVDYNNPLPEGESLYWVENRASGDTQDGIESLSNADIQCLMWNVHIKSQALLPKMIHITIKNLFDKMLRGHSVEWEVTDNVPVHIGAAALKELAFNTVQELWAEHCGGGGFRLTKADVILRSSQDTKIEPPGPSTPDFDAIAQQFFKHKGPGGTGPLTFKTGKAVVRLQVKEPFYAEFMEWRDMRDEEEAKRDLELRRTSPSPPSTKLRVSPRPVSVASRSPSPELLASPSPVLVAKGPPQPRLRQKSSFDVDGFMELNAGQSHADNFNLNLSAEPLLTPPEPTPAVILPSSSLEPQPEASVKRCTPGFRFHPLPTAPRLGPPNSWSALNGLRVQAAHGIAPSAPQLHNPIERGVVRGREQTTPTRSRADVHVKRNLGFGAGDLALALAVPGGFTLLVNSKVVHVLVRGISEFRTLEEVIKAGNTSDLTVSAYLGEERASTITLRQDEYHRGHYKQAFFGVSSDLLFAGVATKKVCVKQVVYERNGYIVPFDGRKQARELMSDVQCLVWAGPLHNLAYDFIAAQISKLGHPDFTIPSMRFVKASLASEKVQRLPNVYLIEEMIEPATENGFRKYINNDSAVPLLLDDDSRSVVLRCEFLSFCQHVQYWKTNKTAFVTDYQ</sequence>
<protein>
    <recommendedName>
        <fullName evidence="4">Alpha-type protein kinase domain-containing protein</fullName>
    </recommendedName>
</protein>
<feature type="non-terminal residue" evidence="2">
    <location>
        <position position="657"/>
    </location>
</feature>
<dbReference type="Proteomes" id="UP000186601">
    <property type="component" value="Unassembled WGS sequence"/>
</dbReference>
<dbReference type="AlphaFoldDB" id="A0A2R6NSV1"/>
<feature type="region of interest" description="Disordered" evidence="1">
    <location>
        <begin position="226"/>
        <end position="281"/>
    </location>
</feature>
<keyword evidence="3" id="KW-1185">Reference proteome</keyword>
<dbReference type="STRING" id="98765.A0A2R6NSV1"/>
<comment type="caution">
    <text evidence="2">The sequence shown here is derived from an EMBL/GenBank/DDBJ whole genome shotgun (WGS) entry which is preliminary data.</text>
</comment>